<dbReference type="GO" id="GO:0050808">
    <property type="term" value="P:synapse organization"/>
    <property type="evidence" value="ECO:0007669"/>
    <property type="project" value="TreeGrafter"/>
</dbReference>
<evidence type="ECO:0000313" key="8">
    <source>
        <dbReference type="RefSeq" id="XP_030758786.1"/>
    </source>
</evidence>
<dbReference type="InterPro" id="IPR050958">
    <property type="entry name" value="Cell_Adh-Cytoskel_Orgn"/>
</dbReference>
<dbReference type="InterPro" id="IPR036116">
    <property type="entry name" value="FN3_sf"/>
</dbReference>
<dbReference type="RefSeq" id="XP_030758786.1">
    <property type="nucleotide sequence ID" value="XM_030902926.1"/>
</dbReference>
<dbReference type="Gene3D" id="2.60.40.10">
    <property type="entry name" value="Immunoglobulins"/>
    <property type="match status" value="4"/>
</dbReference>
<protein>
    <submittedName>
        <fullName evidence="8">Hemicentin-1-like isoform X1</fullName>
    </submittedName>
</protein>
<keyword evidence="3" id="KW-0393">Immunoglobulin domain</keyword>
<feature type="domain" description="Ig-like" evidence="6">
    <location>
        <begin position="254"/>
        <end position="343"/>
    </location>
</feature>
<dbReference type="Pfam" id="PF13895">
    <property type="entry name" value="Ig_2"/>
    <property type="match status" value="1"/>
</dbReference>
<reference evidence="8" key="1">
    <citation type="submission" date="2025-08" db="UniProtKB">
        <authorList>
            <consortium name="RefSeq"/>
        </authorList>
    </citation>
    <scope>IDENTIFICATION</scope>
    <source>
        <tissue evidence="8">Gonads</tissue>
    </source>
</reference>
<dbReference type="GO" id="GO:0030424">
    <property type="term" value="C:axon"/>
    <property type="evidence" value="ECO:0007669"/>
    <property type="project" value="TreeGrafter"/>
</dbReference>
<dbReference type="InterPro" id="IPR007110">
    <property type="entry name" value="Ig-like_dom"/>
</dbReference>
<evidence type="ECO:0000256" key="1">
    <source>
        <dbReference type="ARBA" id="ARBA00022737"/>
    </source>
</evidence>
<feature type="domain" description="Ig-like" evidence="6">
    <location>
        <begin position="166"/>
        <end position="247"/>
    </location>
</feature>
<dbReference type="InterPro" id="IPR036179">
    <property type="entry name" value="Ig-like_dom_sf"/>
</dbReference>
<dbReference type="InterPro" id="IPR013783">
    <property type="entry name" value="Ig-like_fold"/>
</dbReference>
<dbReference type="CDD" id="cd00096">
    <property type="entry name" value="Ig"/>
    <property type="match status" value="2"/>
</dbReference>
<dbReference type="PANTHER" id="PTHR45080:SF38">
    <property type="entry name" value="FI23916P1-RELATED"/>
    <property type="match status" value="1"/>
</dbReference>
<dbReference type="KEGG" id="soy:115884368"/>
<keyword evidence="2" id="KW-1015">Disulfide bond</keyword>
<dbReference type="InParanoid" id="A0A6J2Y6D5"/>
<name>A0A6J2Y6D5_SITOR</name>
<evidence type="ECO:0000256" key="3">
    <source>
        <dbReference type="ARBA" id="ARBA00023319"/>
    </source>
</evidence>
<dbReference type="SMART" id="SM00409">
    <property type="entry name" value="IG"/>
    <property type="match status" value="3"/>
</dbReference>
<evidence type="ECO:0000256" key="4">
    <source>
        <dbReference type="SAM" id="MobiDB-lite"/>
    </source>
</evidence>
<dbReference type="InterPro" id="IPR003599">
    <property type="entry name" value="Ig_sub"/>
</dbReference>
<dbReference type="InterPro" id="IPR003598">
    <property type="entry name" value="Ig_sub2"/>
</dbReference>
<dbReference type="GO" id="GO:0007156">
    <property type="term" value="P:homophilic cell adhesion via plasma membrane adhesion molecules"/>
    <property type="evidence" value="ECO:0007669"/>
    <property type="project" value="TreeGrafter"/>
</dbReference>
<gene>
    <name evidence="8" type="primary">LOC115884368</name>
</gene>
<dbReference type="PROSITE" id="PS50835">
    <property type="entry name" value="IG_LIKE"/>
    <property type="match status" value="3"/>
</dbReference>
<keyword evidence="7" id="KW-1185">Reference proteome</keyword>
<dbReference type="GO" id="GO:0005886">
    <property type="term" value="C:plasma membrane"/>
    <property type="evidence" value="ECO:0007669"/>
    <property type="project" value="TreeGrafter"/>
</dbReference>
<keyword evidence="5" id="KW-0732">Signal</keyword>
<dbReference type="SUPFAM" id="SSF49265">
    <property type="entry name" value="Fibronectin type III"/>
    <property type="match status" value="1"/>
</dbReference>
<evidence type="ECO:0000256" key="2">
    <source>
        <dbReference type="ARBA" id="ARBA00023157"/>
    </source>
</evidence>
<proteinExistence type="predicted"/>
<dbReference type="Proteomes" id="UP000504635">
    <property type="component" value="Unplaced"/>
</dbReference>
<dbReference type="GO" id="GO:0043025">
    <property type="term" value="C:neuronal cell body"/>
    <property type="evidence" value="ECO:0007669"/>
    <property type="project" value="TreeGrafter"/>
</dbReference>
<dbReference type="GeneID" id="115884368"/>
<dbReference type="CDD" id="cd00063">
    <property type="entry name" value="FN3"/>
    <property type="match status" value="1"/>
</dbReference>
<feature type="chain" id="PRO_5026716796" evidence="5">
    <location>
        <begin position="21"/>
        <end position="514"/>
    </location>
</feature>
<dbReference type="FunFam" id="2.60.40.10:FF:000032">
    <property type="entry name" value="palladin isoform X1"/>
    <property type="match status" value="1"/>
</dbReference>
<sequence>MSAKLVTILCVFVCLEVVFAGKAQKKDEYEDVYGDMGEADVQKDGTPDYYDDYTDNNNVNDNAGVEVENIKLLSKSAVFANQIGESVLLPCESTSNDPVRVWKKGLAILYQGSVNTQDKKNLKLHPNGSLSIQIEDPSDYGIYYCTLLVSVNERPTVTYELIDRNPRIASIRTQTNETVFSVGDELTLTCQPEGNHNVKITWHKNNVRLAPEGETITIPSLTATDGGLYRCLADKGNGIKPDHMHIEIFVNHAPIVSVQEYLVNSDHLNDVEFVCKVDAYPAPQVQWRRDNSILNRNEPKIKIMHEDGNSRNTLVVKDLSERDFGTYSCIATNAYGSETKNISLVRIPVVRKLEKNINESTKDVILQWKVESKQAITSHELQYRRKGETTWKTISPAVSAGENDVYLIKHTLKNLDPGIYETRARSKNSHGWSNYSEIMPFEGTKHGAHHQKSKHNKKEPKPKAQDPSLDTPAQHRSEGTVGESVSASTHLYSSTCLLSVATFFLVYFQFRQLS</sequence>
<evidence type="ECO:0000256" key="5">
    <source>
        <dbReference type="SAM" id="SignalP"/>
    </source>
</evidence>
<dbReference type="OrthoDB" id="6159398at2759"/>
<dbReference type="PANTHER" id="PTHR45080">
    <property type="entry name" value="CONTACTIN 5"/>
    <property type="match status" value="1"/>
</dbReference>
<evidence type="ECO:0000259" key="6">
    <source>
        <dbReference type="PROSITE" id="PS50835"/>
    </source>
</evidence>
<feature type="compositionally biased region" description="Basic residues" evidence="4">
    <location>
        <begin position="446"/>
        <end position="458"/>
    </location>
</feature>
<dbReference type="InterPro" id="IPR003961">
    <property type="entry name" value="FN3_dom"/>
</dbReference>
<dbReference type="SUPFAM" id="SSF48726">
    <property type="entry name" value="Immunoglobulin"/>
    <property type="match status" value="3"/>
</dbReference>
<feature type="signal peptide" evidence="5">
    <location>
        <begin position="1"/>
        <end position="20"/>
    </location>
</feature>
<dbReference type="Pfam" id="PF07679">
    <property type="entry name" value="I-set"/>
    <property type="match status" value="1"/>
</dbReference>
<dbReference type="InterPro" id="IPR013098">
    <property type="entry name" value="Ig_I-set"/>
</dbReference>
<dbReference type="AlphaFoldDB" id="A0A6J2Y6D5"/>
<dbReference type="SMART" id="SM00408">
    <property type="entry name" value="IGc2"/>
    <property type="match status" value="3"/>
</dbReference>
<organism evidence="7 8">
    <name type="scientific">Sitophilus oryzae</name>
    <name type="common">Rice weevil</name>
    <name type="synonym">Curculio oryzae</name>
    <dbReference type="NCBI Taxonomy" id="7048"/>
    <lineage>
        <taxon>Eukaryota</taxon>
        <taxon>Metazoa</taxon>
        <taxon>Ecdysozoa</taxon>
        <taxon>Arthropoda</taxon>
        <taxon>Hexapoda</taxon>
        <taxon>Insecta</taxon>
        <taxon>Pterygota</taxon>
        <taxon>Neoptera</taxon>
        <taxon>Endopterygota</taxon>
        <taxon>Coleoptera</taxon>
        <taxon>Polyphaga</taxon>
        <taxon>Cucujiformia</taxon>
        <taxon>Curculionidae</taxon>
        <taxon>Dryophthorinae</taxon>
        <taxon>Sitophilus</taxon>
    </lineage>
</organism>
<accession>A0A6J2Y6D5</accession>
<feature type="domain" description="Ig-like" evidence="6">
    <location>
        <begin position="84"/>
        <end position="158"/>
    </location>
</feature>
<dbReference type="GO" id="GO:0008046">
    <property type="term" value="F:axon guidance receptor activity"/>
    <property type="evidence" value="ECO:0007669"/>
    <property type="project" value="TreeGrafter"/>
</dbReference>
<feature type="region of interest" description="Disordered" evidence="4">
    <location>
        <begin position="445"/>
        <end position="482"/>
    </location>
</feature>
<evidence type="ECO:0000313" key="7">
    <source>
        <dbReference type="Proteomes" id="UP000504635"/>
    </source>
</evidence>
<keyword evidence="1" id="KW-0677">Repeat</keyword>